<feature type="domain" description="Mediator complex subunit Med13 N-terminal" evidence="13">
    <location>
        <begin position="26"/>
        <end position="353"/>
    </location>
</feature>
<keyword evidence="5 10" id="KW-0805">Transcription regulation</keyword>
<sequence length="1498" mass="163117">MSSKTSNASPDSTATTLLAQFPPRLSLSSQLLGSVIPLPPNPVIAYSVYTAQDAHAVELARRKVYRLRKPSIVESLLTSVRILKDRSAIHVFAITSEDMSESHKDLEGLGLDGLELTETSKFAFQSIYSCSASCNSSPAPCPSCLNPSNHRYPFPGRPARQLLSQFTQAIQERLIDDVAEASRPGRPVKRYRNGFLLGPAESPGEWSAGWEQYARCRPLIFCHLQLHLTGTSLVIQPVLKPTLFHPLPFYLPVSCTVGSPITLLPYGTPAYYLTTYSGSTSMLTSQFESALAGLGAGDWSSSPPYASNTQRPGGHFSKAPTYIIACVGVQNKQGEDKGITVIWPARLALAFHPSAISSRQSLSYLPELPTELQPSPPPPASPAYAPPLEGEPSFKKVDLVRPICPSLTRSGAYTSTAHSFRTLAVTKSKDVNDIASEVGGYVDTVVKEREKERERWRKDRESSQMQTLSPAVGAATPKAPSATPAAVVQEDTPIFPENSPGMEDSPMAVDRELLQPPDTSPMEVDAVISISPPAPTLEVSDPVPEEIMPTTRSVSPTSNTFDSYTWGSSAGDYMSFGGAGPTGELNMTFSVGDGFDDFTEDDFNFFDRPDPAPPPLPTSTIEPIFAAQVGPMSASPWTAADVLTSTPGFVSGGAGDAASVPPELDPPSPGATPSAYSDPATPPPTIQLMEGTPSRQLLLGVPGIFEPIPFAPNHRATDEKYAMGKFAVLSSPGKDLKDDDMLVVCAVRPGLKDKWRQSYDAITDPRVSVVRQLIGVKRKSIEQGMRDMKLSPSWVQEPDDWIPCTPEAEEEEADEDGESEEDELWMDEDPEDPSRPSTPPPSYLPLGPTLLETHFQHFQLLPVSSALRSPGAATSLAVPPPPMLSVPTPVSPAAALAATSEKSKSLEAAAHMFARELVENPIWARGCRDRAVNHAFEADVPTEVWQNDASHVAQLMSKSDGSKAVLELRELFAPAQGTTKDTESSTIQALSPPLLTVSKSNAVIQVRPPVLRFWEKLGLAPRSGNKDVSAFVFFEDEGEARLQQVERWLSKLSLRYNAKGLGRHQPAAFPGCVKAGLIPIKFDAIRKALVNFVSMLDANAFDNIVFYVLTPSSIMTLSSSVLRQIFSAAKRTVKAQAQRQILFHLVPEYLASAGIDDWAHGSSLDSLAMSVYDRILTPVDRLTARPDIEQMEPRRSYIQEPAFVLARPLRNSLHFEHKPHIHNLDVVDRHTLLHVGYQITKCGKWLVAATMDQRGEAHDVCVWLVKEDVVVAQVWNFLSQMARRASVEWRMVVTKLGTMGESELQAWASHLQAAATEPPDIPLHVTLLAATHGPSWTFLAPDRKPSKSVSPQRSSPKDNHPILLDVSFTTYALYPEPRRLPMLSPLPDFRSDPSIILEPFESCRGDEDGDSLAALPQLSTALITVPAGTDYTSIEMLSLHLLYSTDPDTAKETLKDVTNNFYELTVLAQARGLEGMLPLHLAMLERVGFGGVDGDVVE</sequence>
<dbReference type="InterPro" id="IPR051139">
    <property type="entry name" value="Mediator_complx_sub13"/>
</dbReference>
<proteinExistence type="inferred from homology"/>
<evidence type="ECO:0000256" key="10">
    <source>
        <dbReference type="RuleBase" id="RU364134"/>
    </source>
</evidence>
<feature type="region of interest" description="Disordered" evidence="11">
    <location>
        <begin position="653"/>
        <end position="686"/>
    </location>
</feature>
<organism evidence="14 15">
    <name type="scientific">Heliocybe sulcata</name>
    <dbReference type="NCBI Taxonomy" id="5364"/>
    <lineage>
        <taxon>Eukaryota</taxon>
        <taxon>Fungi</taxon>
        <taxon>Dikarya</taxon>
        <taxon>Basidiomycota</taxon>
        <taxon>Agaricomycotina</taxon>
        <taxon>Agaricomycetes</taxon>
        <taxon>Gloeophyllales</taxon>
        <taxon>Gloeophyllaceae</taxon>
        <taxon>Heliocybe</taxon>
    </lineage>
</organism>
<dbReference type="Pfam" id="PF11597">
    <property type="entry name" value="Med13_N"/>
    <property type="match status" value="1"/>
</dbReference>
<feature type="region of interest" description="Disordered" evidence="11">
    <location>
        <begin position="807"/>
        <end position="843"/>
    </location>
</feature>
<dbReference type="EMBL" id="ML213504">
    <property type="protein sequence ID" value="TFK56293.1"/>
    <property type="molecule type" value="Genomic_DNA"/>
</dbReference>
<comment type="function">
    <text evidence="10">Component of the SRB8-11 complex. The SRB8-11 complex is a regulatory module of the Mediator complex which is itself involved in regulation of basal and activated RNA polymerase II-dependent transcription. The SRB8-11 complex may be involved in the transcriptional repression of a subset of genes regulated by Mediator. It may inhibit the association of the Mediator complex with RNA polymerase II to form the holoenzyme complex.</text>
</comment>
<gene>
    <name evidence="14" type="ORF">OE88DRAFT_1652968</name>
</gene>
<keyword evidence="6 10" id="KW-0010">Activator</keyword>
<keyword evidence="7 10" id="KW-0804">Transcription</keyword>
<accession>A0A5C3NG03</accession>
<dbReference type="PANTHER" id="PTHR48249">
    <property type="entry name" value="MEDIATOR OF RNA POLYMERASE II TRANSCRIPTION SUBUNIT 13"/>
    <property type="match status" value="1"/>
</dbReference>
<evidence type="ECO:0000313" key="15">
    <source>
        <dbReference type="Proteomes" id="UP000305948"/>
    </source>
</evidence>
<evidence type="ECO:0000256" key="1">
    <source>
        <dbReference type="ARBA" id="ARBA00004123"/>
    </source>
</evidence>
<reference evidence="14 15" key="1">
    <citation type="journal article" date="2019" name="Nat. Ecol. Evol.">
        <title>Megaphylogeny resolves global patterns of mushroom evolution.</title>
        <authorList>
            <person name="Varga T."/>
            <person name="Krizsan K."/>
            <person name="Foldi C."/>
            <person name="Dima B."/>
            <person name="Sanchez-Garcia M."/>
            <person name="Sanchez-Ramirez S."/>
            <person name="Szollosi G.J."/>
            <person name="Szarkandi J.G."/>
            <person name="Papp V."/>
            <person name="Albert L."/>
            <person name="Andreopoulos W."/>
            <person name="Angelini C."/>
            <person name="Antonin V."/>
            <person name="Barry K.W."/>
            <person name="Bougher N.L."/>
            <person name="Buchanan P."/>
            <person name="Buyck B."/>
            <person name="Bense V."/>
            <person name="Catcheside P."/>
            <person name="Chovatia M."/>
            <person name="Cooper J."/>
            <person name="Damon W."/>
            <person name="Desjardin D."/>
            <person name="Finy P."/>
            <person name="Geml J."/>
            <person name="Haridas S."/>
            <person name="Hughes K."/>
            <person name="Justo A."/>
            <person name="Karasinski D."/>
            <person name="Kautmanova I."/>
            <person name="Kiss B."/>
            <person name="Kocsube S."/>
            <person name="Kotiranta H."/>
            <person name="LaButti K.M."/>
            <person name="Lechner B.E."/>
            <person name="Liimatainen K."/>
            <person name="Lipzen A."/>
            <person name="Lukacs Z."/>
            <person name="Mihaltcheva S."/>
            <person name="Morgado L.N."/>
            <person name="Niskanen T."/>
            <person name="Noordeloos M.E."/>
            <person name="Ohm R.A."/>
            <person name="Ortiz-Santana B."/>
            <person name="Ovrebo C."/>
            <person name="Racz N."/>
            <person name="Riley R."/>
            <person name="Savchenko A."/>
            <person name="Shiryaev A."/>
            <person name="Soop K."/>
            <person name="Spirin V."/>
            <person name="Szebenyi C."/>
            <person name="Tomsovsky M."/>
            <person name="Tulloss R.E."/>
            <person name="Uehling J."/>
            <person name="Grigoriev I.V."/>
            <person name="Vagvolgyi C."/>
            <person name="Papp T."/>
            <person name="Martin F.M."/>
            <person name="Miettinen O."/>
            <person name="Hibbett D.S."/>
            <person name="Nagy L.G."/>
        </authorList>
    </citation>
    <scope>NUCLEOTIDE SEQUENCE [LARGE SCALE GENOMIC DNA]</scope>
    <source>
        <strain evidence="14 15">OMC1185</strain>
    </source>
</reference>
<evidence type="ECO:0000256" key="2">
    <source>
        <dbReference type="ARBA" id="ARBA00009354"/>
    </source>
</evidence>
<evidence type="ECO:0000259" key="13">
    <source>
        <dbReference type="Pfam" id="PF11597"/>
    </source>
</evidence>
<protein>
    <recommendedName>
        <fullName evidence="3 10">Mediator of RNA polymerase II transcription subunit 13</fullName>
    </recommendedName>
    <alternativeName>
        <fullName evidence="9 10">Mediator complex subunit 13</fullName>
    </alternativeName>
</protein>
<feature type="region of interest" description="Disordered" evidence="11">
    <location>
        <begin position="368"/>
        <end position="389"/>
    </location>
</feature>
<dbReference type="GO" id="GO:0016592">
    <property type="term" value="C:mediator complex"/>
    <property type="evidence" value="ECO:0007669"/>
    <property type="project" value="InterPro"/>
</dbReference>
<dbReference type="InterPro" id="IPR021643">
    <property type="entry name" value="Mediator_Med13_N"/>
</dbReference>
<evidence type="ECO:0000256" key="9">
    <source>
        <dbReference type="ARBA" id="ARBA00032008"/>
    </source>
</evidence>
<feature type="region of interest" description="Disordered" evidence="11">
    <location>
        <begin position="451"/>
        <end position="506"/>
    </location>
</feature>
<keyword evidence="15" id="KW-1185">Reference proteome</keyword>
<evidence type="ECO:0000256" key="4">
    <source>
        <dbReference type="ARBA" id="ARBA00022491"/>
    </source>
</evidence>
<feature type="compositionally biased region" description="Low complexity" evidence="11">
    <location>
        <begin position="474"/>
        <end position="486"/>
    </location>
</feature>
<feature type="compositionally biased region" description="Pro residues" evidence="11">
    <location>
        <begin position="374"/>
        <end position="385"/>
    </location>
</feature>
<evidence type="ECO:0000256" key="6">
    <source>
        <dbReference type="ARBA" id="ARBA00023159"/>
    </source>
</evidence>
<dbReference type="InterPro" id="IPR009401">
    <property type="entry name" value="Med13_C"/>
</dbReference>
<feature type="compositionally biased region" description="Basic and acidic residues" evidence="11">
    <location>
        <begin position="451"/>
        <end position="462"/>
    </location>
</feature>
<keyword evidence="8 10" id="KW-0539">Nucleus</keyword>
<evidence type="ECO:0000256" key="8">
    <source>
        <dbReference type="ARBA" id="ARBA00023242"/>
    </source>
</evidence>
<dbReference type="OrthoDB" id="103819at2759"/>
<dbReference type="GO" id="GO:0003713">
    <property type="term" value="F:transcription coactivator activity"/>
    <property type="evidence" value="ECO:0007669"/>
    <property type="project" value="TreeGrafter"/>
</dbReference>
<dbReference type="GO" id="GO:0045944">
    <property type="term" value="P:positive regulation of transcription by RNA polymerase II"/>
    <property type="evidence" value="ECO:0007669"/>
    <property type="project" value="TreeGrafter"/>
</dbReference>
<evidence type="ECO:0000313" key="14">
    <source>
        <dbReference type="EMBL" id="TFK56293.1"/>
    </source>
</evidence>
<name>A0A5C3NG03_9AGAM</name>
<comment type="similarity">
    <text evidence="2 10">Belongs to the Mediator complex subunit 13 family.</text>
</comment>
<evidence type="ECO:0000256" key="11">
    <source>
        <dbReference type="SAM" id="MobiDB-lite"/>
    </source>
</evidence>
<dbReference type="PANTHER" id="PTHR48249:SF3">
    <property type="entry name" value="MEDIATOR OF RNA POLYMERASE II TRANSCRIPTION SUBUNIT 13"/>
    <property type="match status" value="1"/>
</dbReference>
<evidence type="ECO:0000259" key="12">
    <source>
        <dbReference type="Pfam" id="PF06333"/>
    </source>
</evidence>
<evidence type="ECO:0000256" key="7">
    <source>
        <dbReference type="ARBA" id="ARBA00023163"/>
    </source>
</evidence>
<dbReference type="STRING" id="5364.A0A5C3NG03"/>
<comment type="subcellular location">
    <subcellularLocation>
        <location evidence="1 10">Nucleus</location>
    </subcellularLocation>
</comment>
<keyword evidence="4 10" id="KW-0678">Repressor</keyword>
<comment type="subunit">
    <text evidence="10">Component of the SRB8-11 complex, which itself associates with the Mediator complex.</text>
</comment>
<dbReference type="Pfam" id="PF06333">
    <property type="entry name" value="Med13_C"/>
    <property type="match status" value="1"/>
</dbReference>
<evidence type="ECO:0000256" key="3">
    <source>
        <dbReference type="ARBA" id="ARBA00019618"/>
    </source>
</evidence>
<feature type="compositionally biased region" description="Acidic residues" evidence="11">
    <location>
        <begin position="807"/>
        <end position="831"/>
    </location>
</feature>
<dbReference type="Proteomes" id="UP000305948">
    <property type="component" value="Unassembled WGS sequence"/>
</dbReference>
<evidence type="ECO:0000256" key="5">
    <source>
        <dbReference type="ARBA" id="ARBA00023015"/>
    </source>
</evidence>
<feature type="domain" description="Mediator complex subunit Med13 C-terminal" evidence="12">
    <location>
        <begin position="1200"/>
        <end position="1484"/>
    </location>
</feature>